<feature type="transmembrane region" description="Helical" evidence="1">
    <location>
        <begin position="134"/>
        <end position="156"/>
    </location>
</feature>
<protein>
    <submittedName>
        <fullName evidence="2">Uncharacterized protein</fullName>
    </submittedName>
</protein>
<sequence length="162" mass="16982">MDVSFPGTRATGAQHRHRATTARSTRVGLLILEGLVAVTAVAGGVALILGSLRPELATVLNPPADYLAGTPFSSYLVPGLILAVVVGGVHALAFVLALRQSEWILMGAGVAGTALLIWVFVQMVFIPFSFLQVLYFGFGLAEVAVVMLALGILRVAPPVRPH</sequence>
<feature type="transmembrane region" description="Helical" evidence="1">
    <location>
        <begin position="103"/>
        <end position="128"/>
    </location>
</feature>
<accession>A0ABN2RSW1</accession>
<organism evidence="2 3">
    <name type="scientific">Microbacterium pumilum</name>
    <dbReference type="NCBI Taxonomy" id="344165"/>
    <lineage>
        <taxon>Bacteria</taxon>
        <taxon>Bacillati</taxon>
        <taxon>Actinomycetota</taxon>
        <taxon>Actinomycetes</taxon>
        <taxon>Micrococcales</taxon>
        <taxon>Microbacteriaceae</taxon>
        <taxon>Microbacterium</taxon>
    </lineage>
</organism>
<name>A0ABN2RSW1_9MICO</name>
<keyword evidence="1" id="KW-0812">Transmembrane</keyword>
<evidence type="ECO:0000256" key="1">
    <source>
        <dbReference type="SAM" id="Phobius"/>
    </source>
</evidence>
<feature type="transmembrane region" description="Helical" evidence="1">
    <location>
        <begin position="72"/>
        <end position="96"/>
    </location>
</feature>
<comment type="caution">
    <text evidence="2">The sequence shown here is derived from an EMBL/GenBank/DDBJ whole genome shotgun (WGS) entry which is preliminary data.</text>
</comment>
<proteinExistence type="predicted"/>
<keyword evidence="1" id="KW-0472">Membrane</keyword>
<keyword evidence="3" id="KW-1185">Reference proteome</keyword>
<evidence type="ECO:0000313" key="3">
    <source>
        <dbReference type="Proteomes" id="UP001500326"/>
    </source>
</evidence>
<dbReference type="Proteomes" id="UP001500326">
    <property type="component" value="Unassembled WGS sequence"/>
</dbReference>
<keyword evidence="1" id="KW-1133">Transmembrane helix</keyword>
<feature type="transmembrane region" description="Helical" evidence="1">
    <location>
        <begin position="27"/>
        <end position="52"/>
    </location>
</feature>
<evidence type="ECO:0000313" key="2">
    <source>
        <dbReference type="EMBL" id="GAA1974029.1"/>
    </source>
</evidence>
<dbReference type="EMBL" id="BAAAOH010000001">
    <property type="protein sequence ID" value="GAA1974029.1"/>
    <property type="molecule type" value="Genomic_DNA"/>
</dbReference>
<reference evidence="2 3" key="1">
    <citation type="journal article" date="2019" name="Int. J. Syst. Evol. Microbiol.">
        <title>The Global Catalogue of Microorganisms (GCM) 10K type strain sequencing project: providing services to taxonomists for standard genome sequencing and annotation.</title>
        <authorList>
            <consortium name="The Broad Institute Genomics Platform"/>
            <consortium name="The Broad Institute Genome Sequencing Center for Infectious Disease"/>
            <person name="Wu L."/>
            <person name="Ma J."/>
        </authorList>
    </citation>
    <scope>NUCLEOTIDE SEQUENCE [LARGE SCALE GENOMIC DNA]</scope>
    <source>
        <strain evidence="2 3">JCM 14902</strain>
    </source>
</reference>
<dbReference type="RefSeq" id="WP_344057843.1">
    <property type="nucleotide sequence ID" value="NZ_BAAAOH010000001.1"/>
</dbReference>
<gene>
    <name evidence="2" type="ORF">GCM10009777_02990</name>
</gene>